<dbReference type="InterPro" id="IPR043502">
    <property type="entry name" value="DNA/RNA_pol_sf"/>
</dbReference>
<evidence type="ECO:0000259" key="1">
    <source>
        <dbReference type="PROSITE" id="PS50878"/>
    </source>
</evidence>
<dbReference type="PANTHER" id="PTHR47027">
    <property type="entry name" value="REVERSE TRANSCRIPTASE DOMAIN-CONTAINING PROTEIN"/>
    <property type="match status" value="1"/>
</dbReference>
<dbReference type="EMBL" id="OX597814">
    <property type="protein sequence ID" value="CAI9714781.1"/>
    <property type="molecule type" value="Genomic_DNA"/>
</dbReference>
<organism evidence="2 3">
    <name type="scientific">Octopus vulgaris</name>
    <name type="common">Common octopus</name>
    <dbReference type="NCBI Taxonomy" id="6645"/>
    <lineage>
        <taxon>Eukaryota</taxon>
        <taxon>Metazoa</taxon>
        <taxon>Spiralia</taxon>
        <taxon>Lophotrochozoa</taxon>
        <taxon>Mollusca</taxon>
        <taxon>Cephalopoda</taxon>
        <taxon>Coleoidea</taxon>
        <taxon>Octopodiformes</taxon>
        <taxon>Octopoda</taxon>
        <taxon>Incirrata</taxon>
        <taxon>Octopodidae</taxon>
        <taxon>Octopus</taxon>
    </lineage>
</organism>
<dbReference type="AlphaFoldDB" id="A0AA36AET5"/>
<reference evidence="2" key="1">
    <citation type="submission" date="2023-08" db="EMBL/GenBank/DDBJ databases">
        <authorList>
            <person name="Alioto T."/>
            <person name="Alioto T."/>
            <person name="Gomez Garrido J."/>
        </authorList>
    </citation>
    <scope>NUCLEOTIDE SEQUENCE</scope>
</reference>
<evidence type="ECO:0000313" key="2">
    <source>
        <dbReference type="EMBL" id="CAI9714781.1"/>
    </source>
</evidence>
<feature type="domain" description="Reverse transcriptase" evidence="1">
    <location>
        <begin position="1"/>
        <end position="140"/>
    </location>
</feature>
<name>A0AA36AET5_OCTVU</name>
<dbReference type="InterPro" id="IPR000477">
    <property type="entry name" value="RT_dom"/>
</dbReference>
<dbReference type="Proteomes" id="UP001162480">
    <property type="component" value="Chromosome 1"/>
</dbReference>
<gene>
    <name evidence="2" type="ORF">OCTVUL_1B000104</name>
</gene>
<proteinExistence type="predicted"/>
<evidence type="ECO:0000313" key="3">
    <source>
        <dbReference type="Proteomes" id="UP001162480"/>
    </source>
</evidence>
<dbReference type="Pfam" id="PF00078">
    <property type="entry name" value="RVT_1"/>
    <property type="match status" value="1"/>
</dbReference>
<dbReference type="PROSITE" id="PS50878">
    <property type="entry name" value="RT_POL"/>
    <property type="match status" value="1"/>
</dbReference>
<accession>A0AA36AET5</accession>
<sequence>MCFIDYSKAFDSIDHDNLWKCLEEMGTPLYLVQLIRSLYRNQEATVRTPYGDTDWFEIGKGTQQGCILSPAVFNIYAKKVKRNAGLEDNSIGVKIGGRNINNLRYADDTTLLVENNKALENLILLVKKESEKFGLSRKRR</sequence>
<protein>
    <recommendedName>
        <fullName evidence="1">Reverse transcriptase domain-containing protein</fullName>
    </recommendedName>
</protein>
<dbReference type="PANTHER" id="PTHR47027:SF8">
    <property type="entry name" value="RIBONUCLEASE H"/>
    <property type="match status" value="1"/>
</dbReference>
<keyword evidence="3" id="KW-1185">Reference proteome</keyword>
<dbReference type="SUPFAM" id="SSF56672">
    <property type="entry name" value="DNA/RNA polymerases"/>
    <property type="match status" value="1"/>
</dbReference>